<dbReference type="PANTHER" id="PTHR11986:SF79">
    <property type="entry name" value="ACETYLORNITHINE AMINOTRANSFERASE, MITOCHONDRIAL"/>
    <property type="match status" value="1"/>
</dbReference>
<keyword evidence="5 6" id="KW-0663">Pyridoxal phosphate</keyword>
<gene>
    <name evidence="7" type="ORF">M427DRAFT_122064</name>
</gene>
<dbReference type="SUPFAM" id="SSF53383">
    <property type="entry name" value="PLP-dependent transferases"/>
    <property type="match status" value="1"/>
</dbReference>
<dbReference type="GO" id="GO:0042802">
    <property type="term" value="F:identical protein binding"/>
    <property type="evidence" value="ECO:0007669"/>
    <property type="project" value="TreeGrafter"/>
</dbReference>
<dbReference type="GO" id="GO:0030170">
    <property type="term" value="F:pyridoxal phosphate binding"/>
    <property type="evidence" value="ECO:0007669"/>
    <property type="project" value="InterPro"/>
</dbReference>
<dbReference type="PROSITE" id="PS00600">
    <property type="entry name" value="AA_TRANSFER_CLASS_3"/>
    <property type="match status" value="1"/>
</dbReference>
<dbReference type="AlphaFoldDB" id="A0A139AKI7"/>
<dbReference type="InterPro" id="IPR005814">
    <property type="entry name" value="Aminotrans_3"/>
</dbReference>
<dbReference type="InterPro" id="IPR015422">
    <property type="entry name" value="PyrdxlP-dep_Trfase_small"/>
</dbReference>
<dbReference type="InterPro" id="IPR015424">
    <property type="entry name" value="PyrdxlP-dep_Trfase"/>
</dbReference>
<evidence type="ECO:0000256" key="6">
    <source>
        <dbReference type="RuleBase" id="RU003560"/>
    </source>
</evidence>
<evidence type="ECO:0000256" key="5">
    <source>
        <dbReference type="ARBA" id="ARBA00022898"/>
    </source>
</evidence>
<dbReference type="CDD" id="cd00610">
    <property type="entry name" value="OAT_like"/>
    <property type="match status" value="1"/>
</dbReference>
<protein>
    <recommendedName>
        <fullName evidence="9">4-aminobutyrate aminotransferase</fullName>
    </recommendedName>
</protein>
<keyword evidence="4" id="KW-0808">Transferase</keyword>
<dbReference type="STRING" id="1344416.A0A139AKI7"/>
<evidence type="ECO:0000313" key="7">
    <source>
        <dbReference type="EMBL" id="KXS17286.1"/>
    </source>
</evidence>
<dbReference type="InterPro" id="IPR015421">
    <property type="entry name" value="PyrdxlP-dep_Trfase_major"/>
</dbReference>
<dbReference type="InterPro" id="IPR050103">
    <property type="entry name" value="Class-III_PLP-dep_AT"/>
</dbReference>
<dbReference type="Pfam" id="PF00202">
    <property type="entry name" value="Aminotran_3"/>
    <property type="match status" value="1"/>
</dbReference>
<dbReference type="OrthoDB" id="5419315at2759"/>
<evidence type="ECO:0000256" key="3">
    <source>
        <dbReference type="ARBA" id="ARBA00022576"/>
    </source>
</evidence>
<comment type="cofactor">
    <cofactor evidence="1">
        <name>pyridoxal 5'-phosphate</name>
        <dbReference type="ChEBI" id="CHEBI:597326"/>
    </cofactor>
</comment>
<dbReference type="FunFam" id="3.40.640.10:FF:000013">
    <property type="entry name" value="4-aminobutyrate aminotransferase"/>
    <property type="match status" value="1"/>
</dbReference>
<dbReference type="Gene3D" id="3.90.1150.10">
    <property type="entry name" value="Aspartate Aminotransferase, domain 1"/>
    <property type="match status" value="1"/>
</dbReference>
<evidence type="ECO:0000256" key="1">
    <source>
        <dbReference type="ARBA" id="ARBA00001933"/>
    </source>
</evidence>
<dbReference type="EMBL" id="KQ965747">
    <property type="protein sequence ID" value="KXS17286.1"/>
    <property type="molecule type" value="Genomic_DNA"/>
</dbReference>
<dbReference type="PANTHER" id="PTHR11986">
    <property type="entry name" value="AMINOTRANSFERASE CLASS III"/>
    <property type="match status" value="1"/>
</dbReference>
<comment type="similarity">
    <text evidence="2 6">Belongs to the class-III pyridoxal-phosphate-dependent aminotransferase family.</text>
</comment>
<keyword evidence="8" id="KW-1185">Reference proteome</keyword>
<dbReference type="InterPro" id="IPR049704">
    <property type="entry name" value="Aminotrans_3_PPA_site"/>
</dbReference>
<evidence type="ECO:0000256" key="4">
    <source>
        <dbReference type="ARBA" id="ARBA00022679"/>
    </source>
</evidence>
<dbReference type="PIRSF" id="PIRSF000521">
    <property type="entry name" value="Transaminase_4ab_Lys_Orn"/>
    <property type="match status" value="1"/>
</dbReference>
<keyword evidence="3" id="KW-0032">Aminotransferase</keyword>
<evidence type="ECO:0000313" key="8">
    <source>
        <dbReference type="Proteomes" id="UP000070544"/>
    </source>
</evidence>
<sequence length="493" mass="52623">MLAARKAFARSCPVSLTLVQTASRMSPVSTSSPQFATAPAKAISKFDTSSATEEELAAYGVAHITKGIGRSSTMVIERGEGVWLHSVGGRKVFDLTTGIGVTSTGHSHPTVVKAVQEQAARIPHAQVNLVLHKPMIDLISRMQEVMPHSSLDTFFFWNSGAEAVEAALKLARQATKKSNIIVFNGGYHGRTIGTMSLTTSKTVYRTGFGPLMPQVFVAPVPYAHHCSGNICNQPGADNSHCVNWALEQMELLLKMQSAPEDTGAMIIEPVLGEGGYVPMPAEFLQGLRKICDKNGILLVADEVQTGMGRTGKHWAVEHAPVTPDILIFAKGIASGYPLSGIASRRDLMDKQPAGSMGGTYGGNAVACAAALGTLDVFKAENLLGNVAVRSEQFFGSLRSNLPSILAKHDISVDIRGLGLMIGLEFSGPGTKKYKKGIAAEIASTALDKYDMLILTTSVYDTLRLIPPLNITEAETTEALRRLYASLEDVLAKA</sequence>
<evidence type="ECO:0000256" key="2">
    <source>
        <dbReference type="ARBA" id="ARBA00008954"/>
    </source>
</evidence>
<dbReference type="Proteomes" id="UP000070544">
    <property type="component" value="Unassembled WGS sequence"/>
</dbReference>
<accession>A0A139AKI7</accession>
<dbReference type="OMA" id="GAIETMK"/>
<reference evidence="7 8" key="1">
    <citation type="journal article" date="2015" name="Genome Biol. Evol.">
        <title>Phylogenomic analyses indicate that early fungi evolved digesting cell walls of algal ancestors of land plants.</title>
        <authorList>
            <person name="Chang Y."/>
            <person name="Wang S."/>
            <person name="Sekimoto S."/>
            <person name="Aerts A.L."/>
            <person name="Choi C."/>
            <person name="Clum A."/>
            <person name="LaButti K.M."/>
            <person name="Lindquist E.A."/>
            <person name="Yee Ngan C."/>
            <person name="Ohm R.A."/>
            <person name="Salamov A.A."/>
            <person name="Grigoriev I.V."/>
            <person name="Spatafora J.W."/>
            <person name="Berbee M.L."/>
        </authorList>
    </citation>
    <scope>NUCLEOTIDE SEQUENCE [LARGE SCALE GENOMIC DNA]</scope>
    <source>
        <strain evidence="7 8">JEL478</strain>
    </source>
</reference>
<evidence type="ECO:0008006" key="9">
    <source>
        <dbReference type="Google" id="ProtNLM"/>
    </source>
</evidence>
<dbReference type="GO" id="GO:0008483">
    <property type="term" value="F:transaminase activity"/>
    <property type="evidence" value="ECO:0007669"/>
    <property type="project" value="UniProtKB-KW"/>
</dbReference>
<name>A0A139AKI7_GONPJ</name>
<dbReference type="Gene3D" id="3.40.640.10">
    <property type="entry name" value="Type I PLP-dependent aspartate aminotransferase-like (Major domain)"/>
    <property type="match status" value="1"/>
</dbReference>
<proteinExistence type="inferred from homology"/>
<organism evidence="7 8">
    <name type="scientific">Gonapodya prolifera (strain JEL478)</name>
    <name type="common">Monoblepharis prolifera</name>
    <dbReference type="NCBI Taxonomy" id="1344416"/>
    <lineage>
        <taxon>Eukaryota</taxon>
        <taxon>Fungi</taxon>
        <taxon>Fungi incertae sedis</taxon>
        <taxon>Chytridiomycota</taxon>
        <taxon>Chytridiomycota incertae sedis</taxon>
        <taxon>Monoblepharidomycetes</taxon>
        <taxon>Monoblepharidales</taxon>
        <taxon>Gonapodyaceae</taxon>
        <taxon>Gonapodya</taxon>
    </lineage>
</organism>